<protein>
    <submittedName>
        <fullName evidence="2">Nitric oxide reductase</fullName>
    </submittedName>
</protein>
<proteinExistence type="predicted"/>
<dbReference type="Proteomes" id="UP000001812">
    <property type="component" value="Chromosome II"/>
</dbReference>
<feature type="transmembrane region" description="Helical" evidence="1">
    <location>
        <begin position="6"/>
        <end position="26"/>
    </location>
</feature>
<keyword evidence="1" id="KW-0472">Membrane</keyword>
<evidence type="ECO:0000256" key="1">
    <source>
        <dbReference type="SAM" id="Phobius"/>
    </source>
</evidence>
<dbReference type="EMBL" id="CM000833">
    <property type="protein sequence ID" value="EET04821.1"/>
    <property type="molecule type" value="Genomic_DNA"/>
</dbReference>
<keyword evidence="1" id="KW-1133">Transmembrane helix</keyword>
<gene>
    <name evidence="2" type="ORF">BURPS1710A_A1215</name>
</gene>
<evidence type="ECO:0000313" key="2">
    <source>
        <dbReference type="EMBL" id="EET04821.1"/>
    </source>
</evidence>
<reference evidence="2" key="1">
    <citation type="submission" date="2009-05" db="EMBL/GenBank/DDBJ databases">
        <authorList>
            <person name="Harkins D.M."/>
            <person name="DeShazer D."/>
            <person name="Woods D.E."/>
            <person name="Brinkac L.M."/>
            <person name="Brown K.A."/>
            <person name="Hung G.C."/>
            <person name="Tuanyok A."/>
            <person name="Zhang B."/>
            <person name="Nierman W.C."/>
        </authorList>
    </citation>
    <scope>NUCLEOTIDE SEQUENCE [LARGE SCALE GENOMIC DNA]</scope>
    <source>
        <strain evidence="2">1710a</strain>
    </source>
</reference>
<dbReference type="HOGENOM" id="CLU_3306198_0_0_4"/>
<sequence>MPFAIAALLMAFDFVLKLAPLFPAVVNRMSRQHGEKRSP</sequence>
<keyword evidence="1" id="KW-0812">Transmembrane</keyword>
<dbReference type="AlphaFoldDB" id="A0A0E1VXR9"/>
<accession>A0A0E1VXR9</accession>
<organism evidence="2">
    <name type="scientific">Burkholderia pseudomallei 1710a</name>
    <dbReference type="NCBI Taxonomy" id="320371"/>
    <lineage>
        <taxon>Bacteria</taxon>
        <taxon>Pseudomonadati</taxon>
        <taxon>Pseudomonadota</taxon>
        <taxon>Betaproteobacteria</taxon>
        <taxon>Burkholderiales</taxon>
        <taxon>Burkholderiaceae</taxon>
        <taxon>Burkholderia</taxon>
        <taxon>pseudomallei group</taxon>
    </lineage>
</organism>
<name>A0A0E1VXR9_BURPE</name>